<dbReference type="AlphaFoldDB" id="A0A0K1IT20"/>
<dbReference type="Pfam" id="PF13439">
    <property type="entry name" value="Glyco_transf_4"/>
    <property type="match status" value="1"/>
</dbReference>
<evidence type="ECO:0000313" key="3">
    <source>
        <dbReference type="EMBL" id="AKU07574.1"/>
    </source>
</evidence>
<dbReference type="GeneID" id="25245772"/>
<keyword evidence="3" id="KW-0808">Transferase</keyword>
<organism evidence="3 4">
    <name type="scientific">Haloferax gibbonsii</name>
    <dbReference type="NCBI Taxonomy" id="35746"/>
    <lineage>
        <taxon>Archaea</taxon>
        <taxon>Methanobacteriati</taxon>
        <taxon>Methanobacteriota</taxon>
        <taxon>Stenosarchaea group</taxon>
        <taxon>Halobacteria</taxon>
        <taxon>Halobacteriales</taxon>
        <taxon>Haloferacaceae</taxon>
        <taxon>Haloferax</taxon>
    </lineage>
</organism>
<sequence>MNVLYVTTRYPPHTGGVEAHVAELATRLAAVGHDVTVLTADAEGLTRSAEYRDGVRVIRHPGVAPGGAFHVAPEILATVRRLARGADLVHAHNYHSLPLLFAALGTGAETPFVATPHYHGGSASDLRDKLLSVYRVPGGWALRRADARIAVSDWERRQLEADFGVEATVIPNGLDVSRFAEASPDPEWADRDYLLSVGRLAEYKGVQHVIRALPGLDYDLAVAGSGDYGSELKRLAREVGVEDRVHFLGFVADEDLPGLYAGAAAFVTMSEFEAYGMTVAEALAAGTPCVVRNAGALVDWADRDDCVGVDPAALVSGIERAVDLDAPAEPLPTWESVVERTTAVYDTVCRGGWNAAH</sequence>
<dbReference type="RefSeq" id="WP_050459076.1">
    <property type="nucleotide sequence ID" value="NZ_CP011947.1"/>
</dbReference>
<protein>
    <submittedName>
        <fullName evidence="3">Glycosyl transferase</fullName>
    </submittedName>
</protein>
<dbReference type="InterPro" id="IPR001296">
    <property type="entry name" value="Glyco_trans_1"/>
</dbReference>
<feature type="domain" description="Glycosyl transferase family 1" evidence="1">
    <location>
        <begin position="190"/>
        <end position="305"/>
    </location>
</feature>
<reference evidence="4" key="1">
    <citation type="journal article" date="2015" name="J. Biotechnol.">
        <title>Complete genome sequence of Haloferax gibbonsii strain ARA6, a potential producer of polyhydroxyalkanoates and halocins isolated from Araruama, Rio de Janeiro, Brasil.</title>
        <authorList>
            <person name="Pinto L.H."/>
            <person name="D'Alincourt Carvalho-Assef A.P."/>
            <person name="Vieira R.P."/>
            <person name="Clementino M.M."/>
            <person name="Albano R.M."/>
        </authorList>
    </citation>
    <scope>NUCLEOTIDE SEQUENCE [LARGE SCALE GENOMIC DNA]</scope>
    <source>
        <strain evidence="4">ARA6</strain>
    </source>
</reference>
<dbReference type="Proteomes" id="UP000066124">
    <property type="component" value="Chromosome"/>
</dbReference>
<gene>
    <name evidence="3" type="ORF">ABY42_07390</name>
</gene>
<dbReference type="InterPro" id="IPR028098">
    <property type="entry name" value="Glyco_trans_4-like_N"/>
</dbReference>
<evidence type="ECO:0000313" key="4">
    <source>
        <dbReference type="Proteomes" id="UP000066124"/>
    </source>
</evidence>
<dbReference type="CDD" id="cd03801">
    <property type="entry name" value="GT4_PimA-like"/>
    <property type="match status" value="1"/>
</dbReference>
<feature type="domain" description="Glycosyltransferase subfamily 4-like N-terminal" evidence="2">
    <location>
        <begin position="15"/>
        <end position="178"/>
    </location>
</feature>
<dbReference type="Gene3D" id="3.40.50.2000">
    <property type="entry name" value="Glycogen Phosphorylase B"/>
    <property type="match status" value="2"/>
</dbReference>
<dbReference type="Pfam" id="PF00534">
    <property type="entry name" value="Glycos_transf_1"/>
    <property type="match status" value="1"/>
</dbReference>
<dbReference type="PATRIC" id="fig|35746.4.peg.1575"/>
<evidence type="ECO:0000259" key="2">
    <source>
        <dbReference type="Pfam" id="PF13439"/>
    </source>
</evidence>
<accession>A0A0K1IT20</accession>
<proteinExistence type="predicted"/>
<dbReference type="GO" id="GO:0016757">
    <property type="term" value="F:glycosyltransferase activity"/>
    <property type="evidence" value="ECO:0007669"/>
    <property type="project" value="InterPro"/>
</dbReference>
<name>A0A0K1IT20_HALGI</name>
<dbReference type="EMBL" id="CP011947">
    <property type="protein sequence ID" value="AKU07574.1"/>
    <property type="molecule type" value="Genomic_DNA"/>
</dbReference>
<dbReference type="PANTHER" id="PTHR45947">
    <property type="entry name" value="SULFOQUINOVOSYL TRANSFERASE SQD2"/>
    <property type="match status" value="1"/>
</dbReference>
<evidence type="ECO:0000259" key="1">
    <source>
        <dbReference type="Pfam" id="PF00534"/>
    </source>
</evidence>
<dbReference type="SUPFAM" id="SSF53756">
    <property type="entry name" value="UDP-Glycosyltransferase/glycogen phosphorylase"/>
    <property type="match status" value="1"/>
</dbReference>
<dbReference type="KEGG" id="hgi:ABY42_07390"/>
<dbReference type="InterPro" id="IPR050194">
    <property type="entry name" value="Glycosyltransferase_grp1"/>
</dbReference>
<dbReference type="PANTHER" id="PTHR45947:SF3">
    <property type="entry name" value="SULFOQUINOVOSYL TRANSFERASE SQD2"/>
    <property type="match status" value="1"/>
</dbReference>